<organism evidence="1">
    <name type="scientific">bioreactor metagenome</name>
    <dbReference type="NCBI Taxonomy" id="1076179"/>
    <lineage>
        <taxon>unclassified sequences</taxon>
        <taxon>metagenomes</taxon>
        <taxon>ecological metagenomes</taxon>
    </lineage>
</organism>
<comment type="caution">
    <text evidence="1">The sequence shown here is derived from an EMBL/GenBank/DDBJ whole genome shotgun (WGS) entry which is preliminary data.</text>
</comment>
<gene>
    <name evidence="1" type="ORF">SDC9_134528</name>
</gene>
<proteinExistence type="predicted"/>
<dbReference type="AlphaFoldDB" id="A0A645DFT2"/>
<protein>
    <submittedName>
        <fullName evidence="1">Uncharacterized protein</fullName>
    </submittedName>
</protein>
<reference evidence="1" key="1">
    <citation type="submission" date="2019-08" db="EMBL/GenBank/DDBJ databases">
        <authorList>
            <person name="Kucharzyk K."/>
            <person name="Murdoch R.W."/>
            <person name="Higgins S."/>
            <person name="Loffler F."/>
        </authorList>
    </citation>
    <scope>NUCLEOTIDE SEQUENCE</scope>
</reference>
<name>A0A645DFT2_9ZZZZ</name>
<sequence length="70" mass="7225">MTYITIASTAKSCIPFAAKASDIIMAATIPPVKGGVPATTASQPNSKVPMVIVPAHIPTKPIKAIVIVFH</sequence>
<dbReference type="EMBL" id="VSSQ01035254">
    <property type="protein sequence ID" value="MPM87432.1"/>
    <property type="molecule type" value="Genomic_DNA"/>
</dbReference>
<evidence type="ECO:0000313" key="1">
    <source>
        <dbReference type="EMBL" id="MPM87432.1"/>
    </source>
</evidence>
<accession>A0A645DFT2</accession>